<organism evidence="4 5">
    <name type="scientific">Vombatus ursinus</name>
    <name type="common">Common wombat</name>
    <dbReference type="NCBI Taxonomy" id="29139"/>
    <lineage>
        <taxon>Eukaryota</taxon>
        <taxon>Metazoa</taxon>
        <taxon>Chordata</taxon>
        <taxon>Craniata</taxon>
        <taxon>Vertebrata</taxon>
        <taxon>Euteleostomi</taxon>
        <taxon>Mammalia</taxon>
        <taxon>Metatheria</taxon>
        <taxon>Diprotodontia</taxon>
        <taxon>Vombatidae</taxon>
        <taxon>Vombatus</taxon>
    </lineage>
</organism>
<reference evidence="4" key="2">
    <citation type="submission" date="2025-08" db="UniProtKB">
        <authorList>
            <consortium name="Ensembl"/>
        </authorList>
    </citation>
    <scope>IDENTIFICATION</scope>
</reference>
<dbReference type="InterPro" id="IPR001811">
    <property type="entry name" value="Chemokine_IL8-like_dom"/>
</dbReference>
<dbReference type="Gene3D" id="2.40.50.40">
    <property type="match status" value="1"/>
</dbReference>
<dbReference type="GO" id="GO:0006955">
    <property type="term" value="P:immune response"/>
    <property type="evidence" value="ECO:0007669"/>
    <property type="project" value="InterPro"/>
</dbReference>
<dbReference type="InterPro" id="IPR036048">
    <property type="entry name" value="Interleukin_8-like_sf"/>
</dbReference>
<evidence type="ECO:0000259" key="3">
    <source>
        <dbReference type="Pfam" id="PF00048"/>
    </source>
</evidence>
<feature type="signal peptide" evidence="2">
    <location>
        <begin position="1"/>
        <end position="22"/>
    </location>
</feature>
<evidence type="ECO:0000313" key="4">
    <source>
        <dbReference type="Ensembl" id="ENSVURP00010019882.1"/>
    </source>
</evidence>
<evidence type="ECO:0000256" key="1">
    <source>
        <dbReference type="ARBA" id="ARBA00022514"/>
    </source>
</evidence>
<dbReference type="Pfam" id="PF00048">
    <property type="entry name" value="IL8"/>
    <property type="match status" value="1"/>
</dbReference>
<dbReference type="AlphaFoldDB" id="A0A4X2LG02"/>
<dbReference type="OMA" id="SPSITCC"/>
<feature type="chain" id="PRO_5021490108" description="Chemokine interleukin-8-like domain-containing protein" evidence="2">
    <location>
        <begin position="23"/>
        <end position="108"/>
    </location>
</feature>
<dbReference type="GO" id="GO:0005615">
    <property type="term" value="C:extracellular space"/>
    <property type="evidence" value="ECO:0007669"/>
    <property type="project" value="UniProtKB-KW"/>
</dbReference>
<evidence type="ECO:0000313" key="5">
    <source>
        <dbReference type="Proteomes" id="UP000314987"/>
    </source>
</evidence>
<protein>
    <recommendedName>
        <fullName evidence="3">Chemokine interleukin-8-like domain-containing protein</fullName>
    </recommendedName>
</protein>
<dbReference type="STRING" id="29139.ENSVURP00010019882"/>
<dbReference type="GO" id="GO:0008009">
    <property type="term" value="F:chemokine activity"/>
    <property type="evidence" value="ECO:0007669"/>
    <property type="project" value="InterPro"/>
</dbReference>
<dbReference type="RefSeq" id="XP_027695378.1">
    <property type="nucleotide sequence ID" value="XM_027839577.1"/>
</dbReference>
<accession>A0A4X2LG02</accession>
<keyword evidence="2" id="KW-0732">Signal</keyword>
<keyword evidence="5" id="KW-1185">Reference proteome</keyword>
<dbReference type="CTD" id="10850"/>
<dbReference type="SUPFAM" id="SSF54117">
    <property type="entry name" value="Interleukin 8-like chemokines"/>
    <property type="match status" value="1"/>
</dbReference>
<dbReference type="OrthoDB" id="9447849at2759"/>
<reference evidence="4" key="3">
    <citation type="submission" date="2025-09" db="UniProtKB">
        <authorList>
            <consortium name="Ensembl"/>
        </authorList>
    </citation>
    <scope>IDENTIFICATION</scope>
</reference>
<feature type="domain" description="Chemokine interleukin-8-like" evidence="3">
    <location>
        <begin position="30"/>
        <end position="88"/>
    </location>
</feature>
<proteinExistence type="predicted"/>
<keyword evidence="1" id="KW-0202">Cytokine</keyword>
<sequence>MKGMELTLTLTLLLLNFSPRKALPLDPSISCCTQVYRKNLPGKVFWNVIQVERQEANGDCHLQAYVLHRKNGRPVCVHPKNRSLARWLSRNKMRQKNYGHTTRLNPTP</sequence>
<dbReference type="Ensembl" id="ENSVURT00010022639.1">
    <property type="protein sequence ID" value="ENSVURP00010019882.1"/>
    <property type="gene ID" value="ENSVURG00010015206.1"/>
</dbReference>
<name>A0A4X2LG02_VOMUR</name>
<gene>
    <name evidence="4" type="primary">CCL27</name>
</gene>
<evidence type="ECO:0000256" key="2">
    <source>
        <dbReference type="SAM" id="SignalP"/>
    </source>
</evidence>
<reference evidence="5" key="1">
    <citation type="submission" date="2018-12" db="EMBL/GenBank/DDBJ databases">
        <authorList>
            <person name="Yazar S."/>
        </authorList>
    </citation>
    <scope>NUCLEOTIDE SEQUENCE [LARGE SCALE GENOMIC DNA]</scope>
</reference>
<dbReference type="GeneID" id="114026008"/>
<dbReference type="GeneTree" id="ENSGT00530000063923"/>
<dbReference type="Proteomes" id="UP000314987">
    <property type="component" value="Unassembled WGS sequence"/>
</dbReference>